<dbReference type="Proteomes" id="UP000253370">
    <property type="component" value="Unassembled WGS sequence"/>
</dbReference>
<dbReference type="EMBL" id="QNTQ01000008">
    <property type="protein sequence ID" value="RBI85186.1"/>
    <property type="molecule type" value="Genomic_DNA"/>
</dbReference>
<sequence length="495" mass="51824">MPGQEDGGAPLSAIEWLERQAAGAVPLRPDPAEPPVANTADVPEVSVRPLETGPMADAVGLLPPSVTGFPQTLWQESRAAELARRVAAQRVEGQPAMQALLYSLLLAEALPPADAGREARLLQARLDKLAELGAVEPAEALIARAGPETPALFARWFDLSLLLGDTSEACTAMRADMHLSERLGPRVFCLARAGNWAEAAMVLDTARAIGAIEEPVGDLLARFLDPEAASGPELAPSRDPTALEFRLREAIGAPLPTSALPLRFAVTALGGDAGWRAEIEAAERLARHGAISENRLLGIYTQRAPAASGGVWDRVAAVQRLDAALARGDAGAPGRALVEVWPLMRAAGLEVPLARLFGAELAALGLDGKAGEIAFEAALLSPDYERLARELPAETPQARFLAALAAGTPGRAEAPDARAEAIAEGFAAAPPPELARMIEADRLGEAILRGMELYASGRAGDLPDLAAALATFRTVGLEDTARRAGIEAMLLGRGR</sequence>
<evidence type="ECO:0000313" key="2">
    <source>
        <dbReference type="Proteomes" id="UP000253370"/>
    </source>
</evidence>
<reference evidence="1 2" key="1">
    <citation type="submission" date="2018-07" db="EMBL/GenBank/DDBJ databases">
        <title>Rhodosalinus sp. strain E84T genomic sequence and assembly.</title>
        <authorList>
            <person name="Liu Z.-W."/>
            <person name="Lu D.-C."/>
        </authorList>
    </citation>
    <scope>NUCLEOTIDE SEQUENCE [LARGE SCALE GENOMIC DNA]</scope>
    <source>
        <strain evidence="1 2">E84</strain>
    </source>
</reference>
<organism evidence="1 2">
    <name type="scientific">Rhodosalinus halophilus</name>
    <dbReference type="NCBI Taxonomy" id="2259333"/>
    <lineage>
        <taxon>Bacteria</taxon>
        <taxon>Pseudomonadati</taxon>
        <taxon>Pseudomonadota</taxon>
        <taxon>Alphaproteobacteria</taxon>
        <taxon>Rhodobacterales</taxon>
        <taxon>Paracoccaceae</taxon>
        <taxon>Rhodosalinus</taxon>
    </lineage>
</organism>
<evidence type="ECO:0000313" key="1">
    <source>
        <dbReference type="EMBL" id="RBI85186.1"/>
    </source>
</evidence>
<protein>
    <submittedName>
        <fullName evidence="1">Uncharacterized protein</fullName>
    </submittedName>
</protein>
<proteinExistence type="predicted"/>
<keyword evidence="2" id="KW-1185">Reference proteome</keyword>
<accession>A0A365U8N7</accession>
<gene>
    <name evidence="1" type="ORF">DRV85_10685</name>
</gene>
<comment type="caution">
    <text evidence="1">The sequence shown here is derived from an EMBL/GenBank/DDBJ whole genome shotgun (WGS) entry which is preliminary data.</text>
</comment>
<dbReference type="OrthoDB" id="7929427at2"/>
<dbReference type="AlphaFoldDB" id="A0A365U8N7"/>
<name>A0A365U8N7_9RHOB</name>